<dbReference type="Gene3D" id="2.140.10.10">
    <property type="entry name" value="Quinoprotein alcohol dehydrogenase-like superfamily"/>
    <property type="match status" value="1"/>
</dbReference>
<dbReference type="EMBL" id="AUVB01000042">
    <property type="protein sequence ID" value="KGE03928.1"/>
    <property type="molecule type" value="Genomic_DNA"/>
</dbReference>
<dbReference type="InterPro" id="IPR002372">
    <property type="entry name" value="PQQ_rpt_dom"/>
</dbReference>
<dbReference type="SUPFAM" id="SSF46626">
    <property type="entry name" value="Cytochrome c"/>
    <property type="match status" value="1"/>
</dbReference>
<sequence>MKTIDHGTARRVAPLARVGAALLWMLGCIAGSSAVAADRLTSTDDFQTASVELGERSALPGAGLFARACGACHYGGVYKAPHFSWLELMPPRTLYHAMTKGVMASQAAELSEAEKVQVVEYLTQKPFDPAAVAAAPSLPRCSAEAAVFDRGEPFHPVTPGHDTRRYLPSAVAGLSASELPSLELKWAFAFPGATRARSQPTAGMGAIFVGSQDGTVYAFDVETGCVRWTFQAAAEVRTGVVLDRRGADDALLFFGDIIANFYAVDALTGDLRWKQRVDEHPSATLTATPAVHADRVYVPVSSLEVVAAADAEYPCCSFRGKVLALDRATGSPQWTAHAIEEEPAVTGETPVGTAVLSPSGAPVWTTPTVIPELGLLVFGTGENYSSPADGNSDAIVAVDLASGERRWVHQVTPNDAWNVACMMADNPNCPEEDGPDYDQGSSVLWLGAGGPKILVAGHKSGHVTGHDPRDGRELWRVAIGRGSIQGGVHFGMAAEGAVVYAPVNDMNNTRNGDVLDPALARPGMHAVDARTGELLWSRVNPDQCGDDRPFCDPGISAAVTAIPGAVLAGHLDGVLRAYDRASGELLWHYDTTQAVTGTNGETARGGGMSGGAGAFVYRGHVIANSGYGLYYHEPGNALLVFAPASKDR</sequence>
<dbReference type="RefSeq" id="WP_052094371.1">
    <property type="nucleotide sequence ID" value="NZ_KN234751.1"/>
</dbReference>
<comment type="cofactor">
    <cofactor evidence="1">
        <name>pyrroloquinoline quinone</name>
        <dbReference type="ChEBI" id="CHEBI:58442"/>
    </cofactor>
</comment>
<keyword evidence="3 8" id="KW-0349">Heme</keyword>
<keyword evidence="10" id="KW-0449">Lipoprotein</keyword>
<dbReference type="GO" id="GO:0016491">
    <property type="term" value="F:oxidoreductase activity"/>
    <property type="evidence" value="ECO:0007669"/>
    <property type="project" value="UniProtKB-KW"/>
</dbReference>
<dbReference type="Gene3D" id="2.130.10.10">
    <property type="entry name" value="YVTN repeat-like/Quinoprotein amine dehydrogenase"/>
    <property type="match status" value="1"/>
</dbReference>
<dbReference type="Proteomes" id="UP000029640">
    <property type="component" value="Unassembled WGS sequence"/>
</dbReference>
<feature type="domain" description="Cytochrome c" evidence="9">
    <location>
        <begin position="56"/>
        <end position="126"/>
    </location>
</feature>
<evidence type="ECO:0000259" key="9">
    <source>
        <dbReference type="PROSITE" id="PS51007"/>
    </source>
</evidence>
<evidence type="ECO:0000256" key="6">
    <source>
        <dbReference type="ARBA" id="ARBA00023002"/>
    </source>
</evidence>
<dbReference type="GO" id="GO:0020037">
    <property type="term" value="F:heme binding"/>
    <property type="evidence" value="ECO:0007669"/>
    <property type="project" value="InterPro"/>
</dbReference>
<dbReference type="Pfam" id="PF13360">
    <property type="entry name" value="PQQ_2"/>
    <property type="match status" value="1"/>
</dbReference>
<evidence type="ECO:0000313" key="10">
    <source>
        <dbReference type="EMBL" id="KGE03928.1"/>
    </source>
</evidence>
<dbReference type="eggNOG" id="COG2010">
    <property type="taxonomic scope" value="Bacteria"/>
</dbReference>
<evidence type="ECO:0000256" key="7">
    <source>
        <dbReference type="ARBA" id="ARBA00023004"/>
    </source>
</evidence>
<name>A0A095VS56_9GAMM</name>
<dbReference type="InterPro" id="IPR036909">
    <property type="entry name" value="Cyt_c-like_dom_sf"/>
</dbReference>
<comment type="similarity">
    <text evidence="2">Belongs to the bacterial PQQ dehydrogenase family.</text>
</comment>
<keyword evidence="5" id="KW-0732">Signal</keyword>
<evidence type="ECO:0000313" key="11">
    <source>
        <dbReference type="Proteomes" id="UP000029640"/>
    </source>
</evidence>
<dbReference type="SMART" id="SM00564">
    <property type="entry name" value="PQQ"/>
    <property type="match status" value="7"/>
</dbReference>
<dbReference type="STRING" id="1265313.HRUBRA_01433"/>
<dbReference type="Pfam" id="PF01011">
    <property type="entry name" value="PQQ"/>
    <property type="match status" value="1"/>
</dbReference>
<dbReference type="GO" id="GO:0046872">
    <property type="term" value="F:metal ion binding"/>
    <property type="evidence" value="ECO:0007669"/>
    <property type="project" value="UniProtKB-KW"/>
</dbReference>
<dbReference type="InterPro" id="IPR011047">
    <property type="entry name" value="Quinoprotein_ADH-like_sf"/>
</dbReference>
<dbReference type="SUPFAM" id="SSF50998">
    <property type="entry name" value="Quinoprotein alcohol dehydrogenase-like"/>
    <property type="match status" value="1"/>
</dbReference>
<accession>A0A095VS56</accession>
<dbReference type="InterPro" id="IPR015943">
    <property type="entry name" value="WD40/YVTN_repeat-like_dom_sf"/>
</dbReference>
<evidence type="ECO:0000256" key="5">
    <source>
        <dbReference type="ARBA" id="ARBA00022729"/>
    </source>
</evidence>
<dbReference type="HOGENOM" id="CLU_020613_0_0_6"/>
<organism evidence="10 11">
    <name type="scientific">Pseudohaliea rubra DSM 19751</name>
    <dbReference type="NCBI Taxonomy" id="1265313"/>
    <lineage>
        <taxon>Bacteria</taxon>
        <taxon>Pseudomonadati</taxon>
        <taxon>Pseudomonadota</taxon>
        <taxon>Gammaproteobacteria</taxon>
        <taxon>Cellvibrionales</taxon>
        <taxon>Halieaceae</taxon>
        <taxon>Pseudohaliea</taxon>
    </lineage>
</organism>
<dbReference type="PROSITE" id="PS51007">
    <property type="entry name" value="CYTC"/>
    <property type="match status" value="1"/>
</dbReference>
<keyword evidence="7 8" id="KW-0408">Iron</keyword>
<protein>
    <submittedName>
        <fullName evidence="10">Putative cell surface protein/ lipoprotein</fullName>
    </submittedName>
</protein>
<dbReference type="Pfam" id="PF13442">
    <property type="entry name" value="Cytochrome_CBB3"/>
    <property type="match status" value="1"/>
</dbReference>
<proteinExistence type="inferred from homology"/>
<dbReference type="InterPro" id="IPR018391">
    <property type="entry name" value="PQQ_b-propeller_rpt"/>
</dbReference>
<dbReference type="OrthoDB" id="9794322at2"/>
<dbReference type="InterPro" id="IPR009056">
    <property type="entry name" value="Cyt_c-like_dom"/>
</dbReference>
<evidence type="ECO:0000256" key="2">
    <source>
        <dbReference type="ARBA" id="ARBA00008156"/>
    </source>
</evidence>
<reference evidence="10 11" key="1">
    <citation type="journal article" date="2014" name="Genome Announc.">
        <title>Genome Sequence of Gammaproteobacterial Pseudohaliea rubra Type Strain DSM 19751, Isolated from Coastal Seawater of the Mediterranean Sea.</title>
        <authorList>
            <person name="Spring S."/>
            <person name="Fiebig A."/>
            <person name="Riedel T."/>
            <person name="Goker M."/>
            <person name="Klenk H.P."/>
        </authorList>
    </citation>
    <scope>NUCLEOTIDE SEQUENCE [LARGE SCALE GENOMIC DNA]</scope>
    <source>
        <strain evidence="10 11">DSM 19751</strain>
    </source>
</reference>
<evidence type="ECO:0000256" key="1">
    <source>
        <dbReference type="ARBA" id="ARBA00001931"/>
    </source>
</evidence>
<keyword evidence="4 8" id="KW-0479">Metal-binding</keyword>
<keyword evidence="6" id="KW-0560">Oxidoreductase</keyword>
<dbReference type="AlphaFoldDB" id="A0A095VS56"/>
<dbReference type="PROSITE" id="PS51257">
    <property type="entry name" value="PROKAR_LIPOPROTEIN"/>
    <property type="match status" value="1"/>
</dbReference>
<dbReference type="PANTHER" id="PTHR32303:SF10">
    <property type="entry name" value="OUTER MEMBRANE PROTEIN ASSEMBLY FACTOR BAMB"/>
    <property type="match status" value="1"/>
</dbReference>
<evidence type="ECO:0000256" key="4">
    <source>
        <dbReference type="ARBA" id="ARBA00022723"/>
    </source>
</evidence>
<evidence type="ECO:0000256" key="8">
    <source>
        <dbReference type="PROSITE-ProRule" id="PRU00433"/>
    </source>
</evidence>
<dbReference type="PANTHER" id="PTHR32303">
    <property type="entry name" value="QUINOPROTEIN ALCOHOL DEHYDROGENASE (CYTOCHROME C)"/>
    <property type="match status" value="1"/>
</dbReference>
<evidence type="ECO:0000256" key="3">
    <source>
        <dbReference type="ARBA" id="ARBA00022617"/>
    </source>
</evidence>
<keyword evidence="11" id="KW-1185">Reference proteome</keyword>
<dbReference type="PATRIC" id="fig|1265313.6.peg.1417"/>
<gene>
    <name evidence="10" type="ORF">HRUBRA_01433</name>
</gene>
<comment type="caution">
    <text evidence="10">The sequence shown here is derived from an EMBL/GenBank/DDBJ whole genome shotgun (WGS) entry which is preliminary data.</text>
</comment>
<dbReference type="eggNOG" id="COG1520">
    <property type="taxonomic scope" value="Bacteria"/>
</dbReference>
<dbReference type="GO" id="GO:0009055">
    <property type="term" value="F:electron transfer activity"/>
    <property type="evidence" value="ECO:0007669"/>
    <property type="project" value="InterPro"/>
</dbReference>